<dbReference type="InterPro" id="IPR001322">
    <property type="entry name" value="Lamin_tail_dom"/>
</dbReference>
<dbReference type="Proteomes" id="UP000886069">
    <property type="component" value="Unassembled WGS sequence"/>
</dbReference>
<dbReference type="Pfam" id="PF00932">
    <property type="entry name" value="LTD"/>
    <property type="match status" value="1"/>
</dbReference>
<name>A0A7V2AW44_UNCEI</name>
<feature type="non-terminal residue" evidence="3">
    <location>
        <position position="1"/>
    </location>
</feature>
<dbReference type="PROSITE" id="PS51841">
    <property type="entry name" value="LTD"/>
    <property type="match status" value="1"/>
</dbReference>
<feature type="region of interest" description="Disordered" evidence="1">
    <location>
        <begin position="54"/>
        <end position="82"/>
    </location>
</feature>
<organism evidence="3">
    <name type="scientific">Eiseniibacteriota bacterium</name>
    <dbReference type="NCBI Taxonomy" id="2212470"/>
    <lineage>
        <taxon>Bacteria</taxon>
        <taxon>Candidatus Eiseniibacteriota</taxon>
    </lineage>
</organism>
<gene>
    <name evidence="3" type="ORF">ENO08_07830</name>
</gene>
<comment type="caution">
    <text evidence="3">The sequence shown here is derived from an EMBL/GenBank/DDBJ whole genome shotgun (WGS) entry which is preliminary data.</text>
</comment>
<dbReference type="AlphaFoldDB" id="A0A7V2AW44"/>
<reference evidence="3" key="1">
    <citation type="journal article" date="2020" name="mSystems">
        <title>Genome- and Community-Level Interaction Insights into Carbon Utilization and Element Cycling Functions of Hydrothermarchaeota in Hydrothermal Sediment.</title>
        <authorList>
            <person name="Zhou Z."/>
            <person name="Liu Y."/>
            <person name="Xu W."/>
            <person name="Pan J."/>
            <person name="Luo Z.H."/>
            <person name="Li M."/>
        </authorList>
    </citation>
    <scope>NUCLEOTIDE SEQUENCE [LARGE SCALE GENOMIC DNA]</scope>
    <source>
        <strain evidence="3">SpSt-1233</strain>
    </source>
</reference>
<dbReference type="Gene3D" id="2.60.40.4070">
    <property type="match status" value="1"/>
</dbReference>
<evidence type="ECO:0000313" key="3">
    <source>
        <dbReference type="EMBL" id="HER44352.1"/>
    </source>
</evidence>
<evidence type="ECO:0000256" key="1">
    <source>
        <dbReference type="SAM" id="MobiDB-lite"/>
    </source>
</evidence>
<sequence>GSLSAGERLLVCGSSVPATGEPLLGSIENGPDAVRLLVESITVDIVGYGDVPYREGEPAPDVPAGLSLSRKPDGFDSDDNASDFVPAGPTPGLPNFFDRDLELAPGEAPLPCCGEPFAMGFRLVNRGLERFTGGVVISASAGAGSGEIAVDVDLAPSESKETAVELPYAPQESFVLRARIESAADENVRNDTASAPIGPSPGDLVVSEIMYRPMSGGSEWLEVASRAAVEISLARWRLSDATGTRRLVSEGGLSIEPGGHIVLAQDSALFVRDHPLCPARVAEPSGGWPWLNDGEEGDEVALYDPAGRVVERVRYTDLVGEERGRSIERFSTDVCSSFPGGLWHRSSSPAGSTPGVPNSTSLPAIPSPGTVEAAPNPFCPVRDGTVRIWGMTAAGETGLLVRIFDIDGVEVERLFGEEEGARVFGCEWDGRAAGGTESPTGLYICVVEFITRGGGVCRREKRCIALYR</sequence>
<proteinExistence type="predicted"/>
<evidence type="ECO:0000259" key="2">
    <source>
        <dbReference type="PROSITE" id="PS51841"/>
    </source>
</evidence>
<accession>A0A7V2AW44</accession>
<dbReference type="EMBL" id="DSEC01000565">
    <property type="protein sequence ID" value="HER44352.1"/>
    <property type="molecule type" value="Genomic_DNA"/>
</dbReference>
<feature type="domain" description="LTD" evidence="2">
    <location>
        <begin position="191"/>
        <end position="317"/>
    </location>
</feature>
<protein>
    <submittedName>
        <fullName evidence="3">Lamin tail domain-containing protein</fullName>
    </submittedName>
</protein>